<reference evidence="12 13" key="1">
    <citation type="submission" date="2019-06" db="EMBL/GenBank/DDBJ databases">
        <title>Whole genome shotgun sequence of Zoogloea ramigera NBRC 15342.</title>
        <authorList>
            <person name="Hosoyama A."/>
            <person name="Uohara A."/>
            <person name="Ohji S."/>
            <person name="Ichikawa N."/>
        </authorList>
    </citation>
    <scope>NUCLEOTIDE SEQUENCE [LARGE SCALE GENOMIC DNA]</scope>
    <source>
        <strain evidence="12 13">NBRC 15342</strain>
    </source>
</reference>
<dbReference type="GO" id="GO:0008320">
    <property type="term" value="F:protein transmembrane transporter activity"/>
    <property type="evidence" value="ECO:0007669"/>
    <property type="project" value="UniProtKB-UniRule"/>
</dbReference>
<accession>A0A4Y4CRF4</accession>
<evidence type="ECO:0000256" key="3">
    <source>
        <dbReference type="ARBA" id="ARBA00022475"/>
    </source>
</evidence>
<comment type="subcellular location">
    <subcellularLocation>
        <location evidence="10">Cell membrane</location>
        <topology evidence="10">Single-pass membrane protein</topology>
    </subcellularLocation>
    <subcellularLocation>
        <location evidence="1">Membrane</location>
        <topology evidence="1">Single-pass membrane protein</topology>
    </subcellularLocation>
</comment>
<dbReference type="AlphaFoldDB" id="A0A4Y4CRF4"/>
<dbReference type="PANTHER" id="PTHR33162">
    <property type="entry name" value="SEC-INDEPENDENT PROTEIN TRANSLOCASE PROTEIN TATA, CHLOROPLASTIC"/>
    <property type="match status" value="1"/>
</dbReference>
<evidence type="ECO:0000313" key="12">
    <source>
        <dbReference type="EMBL" id="GEC94876.1"/>
    </source>
</evidence>
<evidence type="ECO:0000256" key="7">
    <source>
        <dbReference type="ARBA" id="ARBA00022989"/>
    </source>
</evidence>
<feature type="compositionally biased region" description="Low complexity" evidence="11">
    <location>
        <begin position="141"/>
        <end position="165"/>
    </location>
</feature>
<dbReference type="Pfam" id="PF02416">
    <property type="entry name" value="TatA_B_E"/>
    <property type="match status" value="1"/>
</dbReference>
<dbReference type="Gene3D" id="1.20.5.3310">
    <property type="match status" value="1"/>
</dbReference>
<evidence type="ECO:0000256" key="1">
    <source>
        <dbReference type="ARBA" id="ARBA00004167"/>
    </source>
</evidence>
<keyword evidence="8 10" id="KW-0811">Translocation</keyword>
<keyword evidence="3 10" id="KW-1003">Cell membrane</keyword>
<keyword evidence="2 10" id="KW-0813">Transport</keyword>
<protein>
    <recommendedName>
        <fullName evidence="10">Sec-independent protein translocase protein TatB</fullName>
    </recommendedName>
</protein>
<dbReference type="RefSeq" id="WP_246093282.1">
    <property type="nucleotide sequence ID" value="NZ_BJNV01000011.1"/>
</dbReference>
<evidence type="ECO:0000313" key="13">
    <source>
        <dbReference type="Proteomes" id="UP000318422"/>
    </source>
</evidence>
<keyword evidence="7 10" id="KW-1133">Transmembrane helix</keyword>
<evidence type="ECO:0000256" key="11">
    <source>
        <dbReference type="SAM" id="MobiDB-lite"/>
    </source>
</evidence>
<keyword evidence="13" id="KW-1185">Reference proteome</keyword>
<keyword evidence="5 10" id="KW-0812">Transmembrane</keyword>
<dbReference type="Proteomes" id="UP000318422">
    <property type="component" value="Unassembled WGS sequence"/>
</dbReference>
<dbReference type="HAMAP" id="MF_00237">
    <property type="entry name" value="TatB"/>
    <property type="match status" value="1"/>
</dbReference>
<evidence type="ECO:0000256" key="5">
    <source>
        <dbReference type="ARBA" id="ARBA00022692"/>
    </source>
</evidence>
<dbReference type="PANTHER" id="PTHR33162:SF1">
    <property type="entry name" value="SEC-INDEPENDENT PROTEIN TRANSLOCASE PROTEIN TATA, CHLOROPLASTIC"/>
    <property type="match status" value="1"/>
</dbReference>
<evidence type="ECO:0000256" key="8">
    <source>
        <dbReference type="ARBA" id="ARBA00023010"/>
    </source>
</evidence>
<dbReference type="GO" id="GO:0043953">
    <property type="term" value="P:protein transport by the Tat complex"/>
    <property type="evidence" value="ECO:0007669"/>
    <property type="project" value="UniProtKB-UniRule"/>
</dbReference>
<keyword evidence="6 10" id="KW-0653">Protein transport</keyword>
<dbReference type="InterPro" id="IPR003369">
    <property type="entry name" value="TatA/B/E"/>
</dbReference>
<evidence type="ECO:0000256" key="10">
    <source>
        <dbReference type="HAMAP-Rule" id="MF_00237"/>
    </source>
</evidence>
<comment type="caution">
    <text evidence="12">The sequence shown here is derived from an EMBL/GenBank/DDBJ whole genome shotgun (WGS) entry which is preliminary data.</text>
</comment>
<dbReference type="EMBL" id="BJNV01000011">
    <property type="protein sequence ID" value="GEC94876.1"/>
    <property type="molecule type" value="Genomic_DNA"/>
</dbReference>
<sequence length="177" mass="18587">MFDIGFSELMVIGIVALLVLGPERLPKVARTTGHLLGRLQRYVSDVKSDINREMQLDELKKLQEEARKSAMAFEGTVRSEMAGVESGLSSSLQSASSAIGDLENTLKSTPPASPELVDTGHSHDVVSDLLDKQLAEAEQHAGPPVFVDVPPAVAPAAPVSAGVDSNEPGSAGKSTQS</sequence>
<gene>
    <name evidence="10" type="primary">tatB</name>
    <name evidence="12" type="ORF">ZRA01_09490</name>
</gene>
<dbReference type="NCBIfam" id="TIGR01410">
    <property type="entry name" value="tatB"/>
    <property type="match status" value="1"/>
</dbReference>
<dbReference type="GO" id="GO:0033281">
    <property type="term" value="C:TAT protein transport complex"/>
    <property type="evidence" value="ECO:0007669"/>
    <property type="project" value="UniProtKB-UniRule"/>
</dbReference>
<proteinExistence type="inferred from homology"/>
<evidence type="ECO:0000256" key="4">
    <source>
        <dbReference type="ARBA" id="ARBA00022519"/>
    </source>
</evidence>
<evidence type="ECO:0000256" key="9">
    <source>
        <dbReference type="ARBA" id="ARBA00023136"/>
    </source>
</evidence>
<dbReference type="InterPro" id="IPR018448">
    <property type="entry name" value="TatB"/>
</dbReference>
<keyword evidence="4" id="KW-0997">Cell inner membrane</keyword>
<feature type="region of interest" description="Disordered" evidence="11">
    <location>
        <begin position="133"/>
        <end position="177"/>
    </location>
</feature>
<comment type="subunit">
    <text evidence="10">The Tat system comprises two distinct complexes: a TatABC complex, containing multiple copies of TatA, TatB and TatC subunits, and a separate TatA complex, containing only TatA subunits. Substrates initially bind to the TatABC complex, which probably triggers association of the separate TatA complex to form the active translocon.</text>
</comment>
<evidence type="ECO:0000256" key="6">
    <source>
        <dbReference type="ARBA" id="ARBA00022927"/>
    </source>
</evidence>
<evidence type="ECO:0000256" key="2">
    <source>
        <dbReference type="ARBA" id="ARBA00022448"/>
    </source>
</evidence>
<keyword evidence="9 10" id="KW-0472">Membrane</keyword>
<comment type="similarity">
    <text evidence="10">Belongs to the TatB family.</text>
</comment>
<comment type="function">
    <text evidence="10">Part of the twin-arginine translocation (Tat) system that transports large folded proteins containing a characteristic twin-arginine motif in their signal peptide across membranes. Together with TatC, TatB is part of a receptor directly interacting with Tat signal peptides. TatB may form an oligomeric binding site that transiently accommodates folded Tat precursor proteins before their translocation.</text>
</comment>
<organism evidence="12 13">
    <name type="scientific">Zoogloea ramigera</name>
    <dbReference type="NCBI Taxonomy" id="350"/>
    <lineage>
        <taxon>Bacteria</taxon>
        <taxon>Pseudomonadati</taxon>
        <taxon>Pseudomonadota</taxon>
        <taxon>Betaproteobacteria</taxon>
        <taxon>Rhodocyclales</taxon>
        <taxon>Zoogloeaceae</taxon>
        <taxon>Zoogloea</taxon>
    </lineage>
</organism>
<name>A0A4Y4CRF4_ZOORA</name>
<dbReference type="PRINTS" id="PR01506">
    <property type="entry name" value="TATBPROTEIN"/>
</dbReference>